<dbReference type="EMBL" id="AAOE01000007">
    <property type="protein sequence ID" value="EAR09876.1"/>
    <property type="molecule type" value="Genomic_DNA"/>
</dbReference>
<dbReference type="Proteomes" id="UP000005953">
    <property type="component" value="Unassembled WGS sequence"/>
</dbReference>
<evidence type="ECO:0000313" key="2">
    <source>
        <dbReference type="Proteomes" id="UP000005953"/>
    </source>
</evidence>
<protein>
    <submittedName>
        <fullName evidence="1">Uncharacterized protein</fullName>
    </submittedName>
</protein>
<comment type="caution">
    <text evidence="1">The sequence shown here is derived from an EMBL/GenBank/DDBJ whole genome shotgun (WGS) entry which is preliminary data.</text>
</comment>
<reference evidence="1 2" key="1">
    <citation type="submission" date="2006-02" db="EMBL/GenBank/DDBJ databases">
        <authorList>
            <person name="Pinhassi J."/>
            <person name="Pedros-Alio C."/>
            <person name="Ferriera S."/>
            <person name="Johnson J."/>
            <person name="Kravitz S."/>
            <person name="Halpern A."/>
            <person name="Remington K."/>
            <person name="Beeson K."/>
            <person name="Tran B."/>
            <person name="Rogers Y.-H."/>
            <person name="Friedman R."/>
            <person name="Venter J.C."/>
        </authorList>
    </citation>
    <scope>NUCLEOTIDE SEQUENCE [LARGE SCALE GENOMIC DNA]</scope>
    <source>
        <strain evidence="1 2">MED297</strain>
    </source>
</reference>
<organism evidence="1 2">
    <name type="scientific">Reinekea blandensis MED297</name>
    <dbReference type="NCBI Taxonomy" id="314283"/>
    <lineage>
        <taxon>Bacteria</taxon>
        <taxon>Pseudomonadati</taxon>
        <taxon>Pseudomonadota</taxon>
        <taxon>Gammaproteobacteria</taxon>
        <taxon>Oceanospirillales</taxon>
        <taxon>Saccharospirillaceae</taxon>
        <taxon>Reinekea</taxon>
    </lineage>
</organism>
<dbReference type="AlphaFoldDB" id="A4BDD2"/>
<dbReference type="HOGENOM" id="CLU_2082931_0_0_6"/>
<sequence>MIDEWYIGIDKDGYVSDYDYRGDAVDQEDNCYVINLNWDRFTHLSGNRFTSEVAGNFTLIKTEDGMTLEFDDASINSEDIGQKTNLNHSDLVAADCDASRSTITRADSEQKAYEKSK</sequence>
<name>A4BDD2_9GAMM</name>
<evidence type="ECO:0000313" key="1">
    <source>
        <dbReference type="EMBL" id="EAR09876.1"/>
    </source>
</evidence>
<keyword evidence="2" id="KW-1185">Reference proteome</keyword>
<gene>
    <name evidence="1" type="ORF">MED297_05989</name>
</gene>
<proteinExistence type="predicted"/>
<accession>A4BDD2</accession>